<gene>
    <name evidence="2" type="ORF">AEAE_1214</name>
</gene>
<proteinExistence type="predicted"/>
<protein>
    <submittedName>
        <fullName evidence="2">Nitrogen regulatory protein P-II 1</fullName>
    </submittedName>
</protein>
<dbReference type="EMBL" id="MWWU01000004">
    <property type="protein sequence ID" value="OZG55236.1"/>
    <property type="molecule type" value="Genomic_DNA"/>
</dbReference>
<dbReference type="InterPro" id="IPR015867">
    <property type="entry name" value="N-reg_PII/ATP_PRibTrfase_C"/>
</dbReference>
<dbReference type="PROSITE" id="PS51343">
    <property type="entry name" value="PII_GLNB_DOM"/>
    <property type="match status" value="1"/>
</dbReference>
<dbReference type="Gene3D" id="3.30.70.120">
    <property type="match status" value="1"/>
</dbReference>
<dbReference type="OrthoDB" id="9802729at2"/>
<dbReference type="PRINTS" id="PR00340">
    <property type="entry name" value="PIIGLNB"/>
</dbReference>
<dbReference type="SMART" id="SM00938">
    <property type="entry name" value="P-II"/>
    <property type="match status" value="1"/>
</dbReference>
<dbReference type="GO" id="GO:0030234">
    <property type="term" value="F:enzyme regulator activity"/>
    <property type="evidence" value="ECO:0007669"/>
    <property type="project" value="InterPro"/>
</dbReference>
<accession>A0A261F8L9</accession>
<feature type="modified residue" description="O-UMP-tyrosine" evidence="1">
    <location>
        <position position="51"/>
    </location>
</feature>
<evidence type="ECO:0000313" key="3">
    <source>
        <dbReference type="Proteomes" id="UP000228976"/>
    </source>
</evidence>
<dbReference type="Pfam" id="PF00543">
    <property type="entry name" value="P-II"/>
    <property type="match status" value="1"/>
</dbReference>
<dbReference type="InterPro" id="IPR002187">
    <property type="entry name" value="N-reg_PII"/>
</dbReference>
<dbReference type="PANTHER" id="PTHR30115">
    <property type="entry name" value="NITROGEN REGULATORY PROTEIN P-II"/>
    <property type="match status" value="1"/>
</dbReference>
<keyword evidence="3" id="KW-1185">Reference proteome</keyword>
<organism evidence="2 3">
    <name type="scientific">Aeriscardovia aeriphila</name>
    <dbReference type="NCBI Taxonomy" id="218139"/>
    <lineage>
        <taxon>Bacteria</taxon>
        <taxon>Bacillati</taxon>
        <taxon>Actinomycetota</taxon>
        <taxon>Actinomycetes</taxon>
        <taxon>Bifidobacteriales</taxon>
        <taxon>Bifidobacteriaceae</taxon>
        <taxon>Aeriscardovia</taxon>
    </lineage>
</organism>
<dbReference type="Proteomes" id="UP000228976">
    <property type="component" value="Unassembled WGS sequence"/>
</dbReference>
<name>A0A261F8L9_9BIFI</name>
<evidence type="ECO:0000313" key="2">
    <source>
        <dbReference type="EMBL" id="OZG55236.1"/>
    </source>
</evidence>
<dbReference type="GO" id="GO:0005829">
    <property type="term" value="C:cytosol"/>
    <property type="evidence" value="ECO:0007669"/>
    <property type="project" value="TreeGrafter"/>
</dbReference>
<dbReference type="AlphaFoldDB" id="A0A261F8L9"/>
<dbReference type="GO" id="GO:0006808">
    <property type="term" value="P:regulation of nitrogen utilization"/>
    <property type="evidence" value="ECO:0007669"/>
    <property type="project" value="InterPro"/>
</dbReference>
<keyword evidence="1" id="KW-0597">Phosphoprotein</keyword>
<reference evidence="2 3" key="1">
    <citation type="journal article" date="2017" name="BMC Genomics">
        <title>Comparative genomic and phylogenomic analyses of the Bifidobacteriaceae family.</title>
        <authorList>
            <person name="Lugli G.A."/>
            <person name="Milani C."/>
            <person name="Turroni F."/>
            <person name="Duranti S."/>
            <person name="Mancabelli L."/>
            <person name="Mangifesta M."/>
            <person name="Ferrario C."/>
            <person name="Modesto M."/>
            <person name="Mattarelli P."/>
            <person name="Jiri K."/>
            <person name="van Sinderen D."/>
            <person name="Ventura M."/>
        </authorList>
    </citation>
    <scope>NUCLEOTIDE SEQUENCE [LARGE SCALE GENOMIC DNA]</scope>
    <source>
        <strain evidence="2 3">LMG 21773</strain>
    </source>
</reference>
<dbReference type="PANTHER" id="PTHR30115:SF11">
    <property type="entry name" value="NITROGEN REGULATORY PROTEIN P-II HOMOLOG"/>
    <property type="match status" value="1"/>
</dbReference>
<evidence type="ECO:0000256" key="1">
    <source>
        <dbReference type="PIRSR" id="PIRSR602187-50"/>
    </source>
</evidence>
<dbReference type="SUPFAM" id="SSF54913">
    <property type="entry name" value="GlnB-like"/>
    <property type="match status" value="1"/>
</dbReference>
<comment type="caution">
    <text evidence="2">The sequence shown here is derived from an EMBL/GenBank/DDBJ whole genome shotgun (WGS) entry which is preliminary data.</text>
</comment>
<dbReference type="RefSeq" id="WP_094690290.1">
    <property type="nucleotide sequence ID" value="NZ_JACBYZ010000001.1"/>
</dbReference>
<sequence length="112" mass="11922">MKIVTAVIKPECLDACKTALAQAGVRGMTLTSVSGFGQEVGHSEVYRGARYNSDLITRVRIDVVSADEDADTLVNVLVEAAKTGNDGDGFIWVAPLDRVVRINTGDENEAAL</sequence>
<dbReference type="InterPro" id="IPR011322">
    <property type="entry name" value="N-reg_PII-like_a/b"/>
</dbReference>
<dbReference type="GO" id="GO:0005524">
    <property type="term" value="F:ATP binding"/>
    <property type="evidence" value="ECO:0007669"/>
    <property type="project" value="TreeGrafter"/>
</dbReference>